<reference evidence="5 6" key="1">
    <citation type="journal article" date="2021" name="BMC Biol.">
        <title>Horizontally acquired antibacterial genes associated with adaptive radiation of ladybird beetles.</title>
        <authorList>
            <person name="Li H.S."/>
            <person name="Tang X.F."/>
            <person name="Huang Y.H."/>
            <person name="Xu Z.Y."/>
            <person name="Chen M.L."/>
            <person name="Du X.Y."/>
            <person name="Qiu B.Y."/>
            <person name="Chen P.T."/>
            <person name="Zhang W."/>
            <person name="Slipinski A."/>
            <person name="Escalona H.E."/>
            <person name="Waterhouse R.M."/>
            <person name="Zwick A."/>
            <person name="Pang H."/>
        </authorList>
    </citation>
    <scope>NUCLEOTIDE SEQUENCE [LARGE SCALE GENOMIC DNA]</scope>
    <source>
        <strain evidence="5">SYSU2018</strain>
    </source>
</reference>
<evidence type="ECO:0000256" key="4">
    <source>
        <dbReference type="SAM" id="SignalP"/>
    </source>
</evidence>
<evidence type="ECO:0000256" key="1">
    <source>
        <dbReference type="ARBA" id="ARBA00022460"/>
    </source>
</evidence>
<dbReference type="EMBL" id="JABFTP020000185">
    <property type="protein sequence ID" value="KAL3286091.1"/>
    <property type="molecule type" value="Genomic_DNA"/>
</dbReference>
<proteinExistence type="predicted"/>
<dbReference type="InterPro" id="IPR031311">
    <property type="entry name" value="CHIT_BIND_RR_consensus"/>
</dbReference>
<evidence type="ECO:0000313" key="5">
    <source>
        <dbReference type="EMBL" id="KAL3286091.1"/>
    </source>
</evidence>
<feature type="signal peptide" evidence="4">
    <location>
        <begin position="1"/>
        <end position="19"/>
    </location>
</feature>
<dbReference type="InterPro" id="IPR000618">
    <property type="entry name" value="Insect_cuticle"/>
</dbReference>
<dbReference type="Pfam" id="PF00379">
    <property type="entry name" value="Chitin_bind_4"/>
    <property type="match status" value="1"/>
</dbReference>
<dbReference type="PANTHER" id="PTHR12236:SF75">
    <property type="entry name" value="CUTICULAR PROTEIN 62BB, ISOFORM A"/>
    <property type="match status" value="1"/>
</dbReference>
<gene>
    <name evidence="5" type="ORF">HHI36_000604</name>
</gene>
<dbReference type="AlphaFoldDB" id="A0ABD2P5S6"/>
<evidence type="ECO:0000313" key="6">
    <source>
        <dbReference type="Proteomes" id="UP001516400"/>
    </source>
</evidence>
<dbReference type="PANTHER" id="PTHR12236">
    <property type="entry name" value="STRUCTURAL CONTITUENT OF CUTICLE"/>
    <property type="match status" value="1"/>
</dbReference>
<evidence type="ECO:0000256" key="3">
    <source>
        <dbReference type="SAM" id="MobiDB-lite"/>
    </source>
</evidence>
<evidence type="ECO:0000256" key="2">
    <source>
        <dbReference type="PROSITE-ProRule" id="PRU00497"/>
    </source>
</evidence>
<dbReference type="InterPro" id="IPR051217">
    <property type="entry name" value="Insect_Cuticle_Struc_Prot"/>
</dbReference>
<dbReference type="PROSITE" id="PS51155">
    <property type="entry name" value="CHIT_BIND_RR_2"/>
    <property type="match status" value="1"/>
</dbReference>
<dbReference type="Proteomes" id="UP001516400">
    <property type="component" value="Unassembled WGS sequence"/>
</dbReference>
<organism evidence="5 6">
    <name type="scientific">Cryptolaemus montrouzieri</name>
    <dbReference type="NCBI Taxonomy" id="559131"/>
    <lineage>
        <taxon>Eukaryota</taxon>
        <taxon>Metazoa</taxon>
        <taxon>Ecdysozoa</taxon>
        <taxon>Arthropoda</taxon>
        <taxon>Hexapoda</taxon>
        <taxon>Insecta</taxon>
        <taxon>Pterygota</taxon>
        <taxon>Neoptera</taxon>
        <taxon>Endopterygota</taxon>
        <taxon>Coleoptera</taxon>
        <taxon>Polyphaga</taxon>
        <taxon>Cucujiformia</taxon>
        <taxon>Coccinelloidea</taxon>
        <taxon>Coccinellidae</taxon>
        <taxon>Scymninae</taxon>
        <taxon>Scymnini</taxon>
        <taxon>Cryptolaemus</taxon>
    </lineage>
</organism>
<accession>A0ABD2P5S6</accession>
<keyword evidence="6" id="KW-1185">Reference proteome</keyword>
<dbReference type="PRINTS" id="PR00947">
    <property type="entry name" value="CUTICLE"/>
</dbReference>
<feature type="chain" id="PRO_5044751899" evidence="4">
    <location>
        <begin position="20"/>
        <end position="138"/>
    </location>
</feature>
<keyword evidence="4" id="KW-0732">Signal</keyword>
<feature type="compositionally biased region" description="Basic and acidic residues" evidence="3">
    <location>
        <begin position="118"/>
        <end position="138"/>
    </location>
</feature>
<keyword evidence="1 2" id="KW-0193">Cuticle</keyword>
<protein>
    <submittedName>
        <fullName evidence="5">Uncharacterized protein</fullName>
    </submittedName>
</protein>
<name>A0ABD2P5S6_9CUCU</name>
<dbReference type="GO" id="GO:0042302">
    <property type="term" value="F:structural constituent of cuticle"/>
    <property type="evidence" value="ECO:0007669"/>
    <property type="project" value="UniProtKB-UniRule"/>
</dbReference>
<feature type="region of interest" description="Disordered" evidence="3">
    <location>
        <begin position="114"/>
        <end position="138"/>
    </location>
</feature>
<sequence>MWCSAQIALALALFACVNAGYLEHGLHGGGSIEHYGGGHEGLGGGYEEHKDYYEHPKYQFNYAVHDPHTGDIKQQYEERDGDSVKGSYSLKEADGTTRIVNYKADKHNGFEATVSKIGEPKYEPQHQELDHHEYSEHY</sequence>
<comment type="caution">
    <text evidence="5">The sequence shown here is derived from an EMBL/GenBank/DDBJ whole genome shotgun (WGS) entry which is preliminary data.</text>
</comment>
<dbReference type="PROSITE" id="PS00233">
    <property type="entry name" value="CHIT_BIND_RR_1"/>
    <property type="match status" value="1"/>
</dbReference>